<sequence>MTLPHTDRAQRLRASPPVFRSPFLDRFTRVHPAVPVLLYGPVVVLLAVLALARLKPATFVGDCVLGYGAWTLTEYWVHRAVFHFSPRGPWGERLHWVMHGIHHDHPNDPRRLVMPPLASLPIIGSPVGVMLLVLGAGHGSAAATGYVAGYVVYDELHFHLHHDSPSTALGRRLRNHHLRHHFQDDSRGFGISCPYWDHVFATAPKRRAPANRPCGARCRPEARSRFTSRRI</sequence>
<evidence type="ECO:0000313" key="17">
    <source>
        <dbReference type="Proteomes" id="UP001344658"/>
    </source>
</evidence>
<comment type="cofactor">
    <cofactor evidence="1">
        <name>Zn(2+)</name>
        <dbReference type="ChEBI" id="CHEBI:29105"/>
    </cofactor>
</comment>
<evidence type="ECO:0000256" key="3">
    <source>
        <dbReference type="ARBA" id="ARBA00022516"/>
    </source>
</evidence>
<protein>
    <submittedName>
        <fullName evidence="16">Sterol desaturase family protein</fullName>
    </submittedName>
</protein>
<evidence type="ECO:0000313" key="16">
    <source>
        <dbReference type="EMBL" id="MEE4544851.1"/>
    </source>
</evidence>
<dbReference type="RefSeq" id="WP_330798018.1">
    <property type="nucleotide sequence ID" value="NZ_JAZEWV010000022.1"/>
</dbReference>
<reference evidence="16 17" key="1">
    <citation type="submission" date="2023-12" db="EMBL/GenBank/DDBJ databases">
        <title>Streptomyces sp. V4-01.</title>
        <authorList>
            <person name="Somphong A."/>
            <person name="Phongsopitanun W."/>
        </authorList>
    </citation>
    <scope>NUCLEOTIDE SEQUENCE [LARGE SCALE GENOMIC DNA]</scope>
    <source>
        <strain evidence="16 17">V4-01</strain>
    </source>
</reference>
<keyword evidence="11" id="KW-0443">Lipid metabolism</keyword>
<evidence type="ECO:0000256" key="7">
    <source>
        <dbReference type="ARBA" id="ARBA00022832"/>
    </source>
</evidence>
<keyword evidence="10" id="KW-0560">Oxidoreductase</keyword>
<gene>
    <name evidence="16" type="ORF">V2S66_23145</name>
</gene>
<evidence type="ECO:0000256" key="10">
    <source>
        <dbReference type="ARBA" id="ARBA00023002"/>
    </source>
</evidence>
<evidence type="ECO:0000256" key="14">
    <source>
        <dbReference type="SAM" id="Phobius"/>
    </source>
</evidence>
<dbReference type="Proteomes" id="UP001344658">
    <property type="component" value="Unassembled WGS sequence"/>
</dbReference>
<evidence type="ECO:0000256" key="1">
    <source>
        <dbReference type="ARBA" id="ARBA00001947"/>
    </source>
</evidence>
<keyword evidence="12 14" id="KW-0472">Membrane</keyword>
<evidence type="ECO:0000256" key="4">
    <source>
        <dbReference type="ARBA" id="ARBA00022692"/>
    </source>
</evidence>
<feature type="domain" description="Fatty acid hydroxylase" evidence="15">
    <location>
        <begin position="64"/>
        <end position="202"/>
    </location>
</feature>
<comment type="subcellular location">
    <subcellularLocation>
        <location evidence="2">Endoplasmic reticulum membrane</location>
        <topology evidence="2">Multi-pass membrane protein</topology>
    </subcellularLocation>
</comment>
<evidence type="ECO:0000256" key="11">
    <source>
        <dbReference type="ARBA" id="ARBA00023098"/>
    </source>
</evidence>
<name>A0ABU7PGC1_9ACTN</name>
<keyword evidence="17" id="KW-1185">Reference proteome</keyword>
<keyword evidence="8" id="KW-0862">Zinc</keyword>
<evidence type="ECO:0000256" key="5">
    <source>
        <dbReference type="ARBA" id="ARBA00022723"/>
    </source>
</evidence>
<keyword evidence="13" id="KW-0275">Fatty acid biosynthesis</keyword>
<accession>A0ABU7PGC1</accession>
<keyword evidence="6" id="KW-0256">Endoplasmic reticulum</keyword>
<evidence type="ECO:0000256" key="8">
    <source>
        <dbReference type="ARBA" id="ARBA00022833"/>
    </source>
</evidence>
<keyword evidence="4 14" id="KW-0812">Transmembrane</keyword>
<keyword evidence="3" id="KW-0444">Lipid biosynthesis</keyword>
<evidence type="ECO:0000256" key="2">
    <source>
        <dbReference type="ARBA" id="ARBA00004477"/>
    </source>
</evidence>
<organism evidence="16 17">
    <name type="scientific">Actinacidiphila polyblastidii</name>
    <dbReference type="NCBI Taxonomy" id="3110430"/>
    <lineage>
        <taxon>Bacteria</taxon>
        <taxon>Bacillati</taxon>
        <taxon>Actinomycetota</taxon>
        <taxon>Actinomycetes</taxon>
        <taxon>Kitasatosporales</taxon>
        <taxon>Streptomycetaceae</taxon>
        <taxon>Actinacidiphila</taxon>
    </lineage>
</organism>
<feature type="transmembrane region" description="Helical" evidence="14">
    <location>
        <begin position="33"/>
        <end position="52"/>
    </location>
</feature>
<dbReference type="PANTHER" id="PTHR12863">
    <property type="entry name" value="FATTY ACID HYDROXYLASE"/>
    <property type="match status" value="1"/>
</dbReference>
<evidence type="ECO:0000256" key="9">
    <source>
        <dbReference type="ARBA" id="ARBA00022989"/>
    </source>
</evidence>
<comment type="caution">
    <text evidence="16">The sequence shown here is derived from an EMBL/GenBank/DDBJ whole genome shotgun (WGS) entry which is preliminary data.</text>
</comment>
<evidence type="ECO:0000259" key="15">
    <source>
        <dbReference type="Pfam" id="PF04116"/>
    </source>
</evidence>
<keyword evidence="5" id="KW-0479">Metal-binding</keyword>
<keyword evidence="9 14" id="KW-1133">Transmembrane helix</keyword>
<dbReference type="Pfam" id="PF04116">
    <property type="entry name" value="FA_hydroxylase"/>
    <property type="match status" value="1"/>
</dbReference>
<keyword evidence="7" id="KW-0276">Fatty acid metabolism</keyword>
<evidence type="ECO:0000256" key="13">
    <source>
        <dbReference type="ARBA" id="ARBA00023160"/>
    </source>
</evidence>
<dbReference type="InterPro" id="IPR006694">
    <property type="entry name" value="Fatty_acid_hydroxylase"/>
</dbReference>
<evidence type="ECO:0000256" key="12">
    <source>
        <dbReference type="ARBA" id="ARBA00023136"/>
    </source>
</evidence>
<dbReference type="InterPro" id="IPR014430">
    <property type="entry name" value="Scs7"/>
</dbReference>
<proteinExistence type="predicted"/>
<dbReference type="PANTHER" id="PTHR12863:SF1">
    <property type="entry name" value="FATTY ACID 2-HYDROXYLASE"/>
    <property type="match status" value="1"/>
</dbReference>
<dbReference type="EMBL" id="JAZEWV010000022">
    <property type="protein sequence ID" value="MEE4544851.1"/>
    <property type="molecule type" value="Genomic_DNA"/>
</dbReference>
<evidence type="ECO:0000256" key="6">
    <source>
        <dbReference type="ARBA" id="ARBA00022824"/>
    </source>
</evidence>